<evidence type="ECO:0000256" key="14">
    <source>
        <dbReference type="HAMAP-Rule" id="MF_00154"/>
    </source>
</evidence>
<dbReference type="GO" id="GO:0008495">
    <property type="term" value="F:protoheme IX farnesyltransferase activity"/>
    <property type="evidence" value="ECO:0007669"/>
    <property type="project" value="UniProtKB-UniRule"/>
</dbReference>
<feature type="transmembrane region" description="Helical" evidence="14">
    <location>
        <begin position="131"/>
        <end position="148"/>
    </location>
</feature>
<proteinExistence type="inferred from homology"/>
<evidence type="ECO:0000256" key="4">
    <source>
        <dbReference type="ARBA" id="ARBA00022475"/>
    </source>
</evidence>
<dbReference type="EC" id="2.5.1.141" evidence="3 14"/>
<reference evidence="15 16" key="1">
    <citation type="journal article" date="2015" name="Phytopathology">
        <title>Genomes of Candidatus Liberibacter solanacearum haplotype A from New Zealand and the USA suggest significant genome plasticity in the species.</title>
        <authorList>
            <person name="Thompson S.M."/>
            <person name="Johnson C.P."/>
            <person name="Lu A.Y."/>
            <person name="Frampton R.A."/>
            <person name="Sullivan K.L."/>
            <person name="Fiers M.W."/>
            <person name="Crowhurst R.N."/>
            <person name="Pitman A.R."/>
            <person name="Scott I."/>
            <person name="Gudmestad N.C."/>
            <person name="Smith G.R."/>
        </authorList>
    </citation>
    <scope>NUCLEOTIDE SEQUENCE [LARGE SCALE GENOMIC DNA]</scope>
    <source>
        <strain evidence="15 16">LsoNZ1</strain>
    </source>
</reference>
<keyword evidence="6 14" id="KW-0812">Transmembrane</keyword>
<feature type="transmembrane region" description="Helical" evidence="14">
    <location>
        <begin position="35"/>
        <end position="54"/>
    </location>
</feature>
<evidence type="ECO:0000256" key="13">
    <source>
        <dbReference type="ARBA" id="ARBA00047690"/>
    </source>
</evidence>
<keyword evidence="16" id="KW-1185">Reference proteome</keyword>
<name>A0A0F4VLG5_9HYPH</name>
<protein>
    <recommendedName>
        <fullName evidence="11 14">Protoheme IX farnesyltransferase</fullName>
        <ecNumber evidence="3 14">2.5.1.141</ecNumber>
    </recommendedName>
    <alternativeName>
        <fullName evidence="12 14">Heme B farnesyltransferase</fullName>
    </alternativeName>
    <alternativeName>
        <fullName evidence="10 14">Heme O synthase</fullName>
    </alternativeName>
</protein>
<keyword evidence="8 14" id="KW-0350">Heme biosynthesis</keyword>
<feature type="transmembrane region" description="Helical" evidence="14">
    <location>
        <begin position="101"/>
        <end position="125"/>
    </location>
</feature>
<dbReference type="NCBIfam" id="NF003349">
    <property type="entry name" value="PRK04375.1-2"/>
    <property type="match status" value="1"/>
</dbReference>
<dbReference type="CDD" id="cd13957">
    <property type="entry name" value="PT_UbiA_Cox10"/>
    <property type="match status" value="1"/>
</dbReference>
<keyword evidence="4 14" id="KW-1003">Cell membrane</keyword>
<feature type="transmembrane region" description="Helical" evidence="14">
    <location>
        <begin position="180"/>
        <end position="204"/>
    </location>
</feature>
<dbReference type="Gene3D" id="1.10.357.140">
    <property type="entry name" value="UbiA prenyltransferase"/>
    <property type="match status" value="1"/>
</dbReference>
<evidence type="ECO:0000256" key="8">
    <source>
        <dbReference type="ARBA" id="ARBA00023133"/>
    </source>
</evidence>
<dbReference type="PANTHER" id="PTHR43448">
    <property type="entry name" value="PROTOHEME IX FARNESYLTRANSFERASE, MITOCHONDRIAL"/>
    <property type="match status" value="1"/>
</dbReference>
<dbReference type="Proteomes" id="UP000033731">
    <property type="component" value="Unassembled WGS sequence"/>
</dbReference>
<dbReference type="Pfam" id="PF01040">
    <property type="entry name" value="UbiA"/>
    <property type="match status" value="1"/>
</dbReference>
<feature type="transmembrane region" description="Helical" evidence="14">
    <location>
        <begin position="155"/>
        <end position="174"/>
    </location>
</feature>
<dbReference type="NCBIfam" id="TIGR01473">
    <property type="entry name" value="cyoE_ctaB"/>
    <property type="match status" value="1"/>
</dbReference>
<accession>A0A0F4VLG5</accession>
<gene>
    <name evidence="14" type="primary">ctaB</name>
    <name evidence="15" type="ORF">DJ66_1056</name>
</gene>
<evidence type="ECO:0000256" key="1">
    <source>
        <dbReference type="ARBA" id="ARBA00004651"/>
    </source>
</evidence>
<dbReference type="GO" id="GO:0005886">
    <property type="term" value="C:plasma membrane"/>
    <property type="evidence" value="ECO:0007669"/>
    <property type="project" value="UniProtKB-SubCell"/>
</dbReference>
<dbReference type="PROSITE" id="PS00943">
    <property type="entry name" value="UBIA"/>
    <property type="match status" value="1"/>
</dbReference>
<dbReference type="GO" id="GO:0048034">
    <property type="term" value="P:heme O biosynthetic process"/>
    <property type="evidence" value="ECO:0007669"/>
    <property type="project" value="UniProtKB-UniRule"/>
</dbReference>
<organism evidence="15 16">
    <name type="scientific">Candidatus Liberibacter solanacearum</name>
    <dbReference type="NCBI Taxonomy" id="556287"/>
    <lineage>
        <taxon>Bacteria</taxon>
        <taxon>Pseudomonadati</taxon>
        <taxon>Pseudomonadota</taxon>
        <taxon>Alphaproteobacteria</taxon>
        <taxon>Hyphomicrobiales</taxon>
        <taxon>Rhizobiaceae</taxon>
        <taxon>Liberibacter</taxon>
    </lineage>
</organism>
<evidence type="ECO:0000313" key="16">
    <source>
        <dbReference type="Proteomes" id="UP000033731"/>
    </source>
</evidence>
<comment type="pathway">
    <text evidence="2 14">Porphyrin-containing compound metabolism; heme O biosynthesis; heme O from protoheme: step 1/1.</text>
</comment>
<comment type="caution">
    <text evidence="15">The sequence shown here is derived from an EMBL/GenBank/DDBJ whole genome shotgun (WGS) entry which is preliminary data.</text>
</comment>
<evidence type="ECO:0000313" key="15">
    <source>
        <dbReference type="EMBL" id="KJZ82306.1"/>
    </source>
</evidence>
<feature type="transmembrane region" description="Helical" evidence="14">
    <location>
        <begin position="60"/>
        <end position="80"/>
    </location>
</feature>
<feature type="transmembrane region" description="Helical" evidence="14">
    <location>
        <begin position="251"/>
        <end position="275"/>
    </location>
</feature>
<dbReference type="HAMAP" id="MF_00154">
    <property type="entry name" value="CyoE_CtaB"/>
    <property type="match status" value="1"/>
</dbReference>
<comment type="subcellular location">
    <subcellularLocation>
        <location evidence="1 14">Cell membrane</location>
        <topology evidence="1 14">Multi-pass membrane protein</topology>
    </subcellularLocation>
</comment>
<dbReference type="PANTHER" id="PTHR43448:SF7">
    <property type="entry name" value="4-HYDROXYBENZOATE SOLANESYLTRANSFERASE"/>
    <property type="match status" value="1"/>
</dbReference>
<feature type="transmembrane region" description="Helical" evidence="14">
    <location>
        <begin position="225"/>
        <end position="245"/>
    </location>
</feature>
<dbReference type="InterPro" id="IPR000537">
    <property type="entry name" value="UbiA_prenyltransferase"/>
</dbReference>
<evidence type="ECO:0000256" key="6">
    <source>
        <dbReference type="ARBA" id="ARBA00022692"/>
    </source>
</evidence>
<evidence type="ECO:0000256" key="3">
    <source>
        <dbReference type="ARBA" id="ARBA00012292"/>
    </source>
</evidence>
<evidence type="ECO:0000256" key="2">
    <source>
        <dbReference type="ARBA" id="ARBA00004919"/>
    </source>
</evidence>
<evidence type="ECO:0000256" key="12">
    <source>
        <dbReference type="ARBA" id="ARBA00042475"/>
    </source>
</evidence>
<dbReference type="EMBL" id="JMTK01000002">
    <property type="protein sequence ID" value="KJZ82306.1"/>
    <property type="molecule type" value="Genomic_DNA"/>
</dbReference>
<keyword evidence="7 14" id="KW-1133">Transmembrane helix</keyword>
<comment type="catalytic activity">
    <reaction evidence="13 14">
        <text>heme b + (2E,6E)-farnesyl diphosphate + H2O = Fe(II)-heme o + diphosphate</text>
        <dbReference type="Rhea" id="RHEA:28070"/>
        <dbReference type="ChEBI" id="CHEBI:15377"/>
        <dbReference type="ChEBI" id="CHEBI:33019"/>
        <dbReference type="ChEBI" id="CHEBI:60344"/>
        <dbReference type="ChEBI" id="CHEBI:60530"/>
        <dbReference type="ChEBI" id="CHEBI:175763"/>
        <dbReference type="EC" id="2.5.1.141"/>
    </reaction>
</comment>
<evidence type="ECO:0000256" key="11">
    <source>
        <dbReference type="ARBA" id="ARBA00040810"/>
    </source>
</evidence>
<comment type="similarity">
    <text evidence="14">Belongs to the UbiA prenyltransferase family. Protoheme IX farnesyltransferase subfamily.</text>
</comment>
<evidence type="ECO:0000256" key="9">
    <source>
        <dbReference type="ARBA" id="ARBA00023136"/>
    </source>
</evidence>
<dbReference type="InterPro" id="IPR030470">
    <property type="entry name" value="UbiA_prenylTrfase_CS"/>
</dbReference>
<dbReference type="InterPro" id="IPR006369">
    <property type="entry name" value="Protohaem_IX_farnesylTrfase"/>
</dbReference>
<comment type="miscellaneous">
    <text evidence="14">Carbon 2 of the heme B porphyrin ring is defined according to the Fischer nomenclature.</text>
</comment>
<evidence type="ECO:0000256" key="7">
    <source>
        <dbReference type="ARBA" id="ARBA00022989"/>
    </source>
</evidence>
<dbReference type="PATRIC" id="fig|556287.9.peg.1074"/>
<keyword evidence="5 14" id="KW-0808">Transferase</keyword>
<dbReference type="InterPro" id="IPR044878">
    <property type="entry name" value="UbiA_sf"/>
</dbReference>
<evidence type="ECO:0000256" key="10">
    <source>
        <dbReference type="ARBA" id="ARBA00030253"/>
    </source>
</evidence>
<comment type="function">
    <text evidence="14">Converts heme B (protoheme IX) to heme O by substitution of the vinyl group on carbon 2 of heme B porphyrin ring with a hydroxyethyl farnesyl side group.</text>
</comment>
<dbReference type="UniPathway" id="UPA00834">
    <property type="reaction ID" value="UER00712"/>
</dbReference>
<evidence type="ECO:0000256" key="5">
    <source>
        <dbReference type="ARBA" id="ARBA00022679"/>
    </source>
</evidence>
<dbReference type="AlphaFoldDB" id="A0A0F4VLG5"/>
<feature type="transmembrane region" description="Helical" evidence="14">
    <location>
        <begin position="287"/>
        <end position="308"/>
    </location>
</feature>
<keyword evidence="9 14" id="KW-0472">Membrane</keyword>
<dbReference type="RefSeq" id="WP_244443885.1">
    <property type="nucleotide sequence ID" value="NZ_JMTK01000002.1"/>
</dbReference>
<sequence length="318" mass="35377">MSKVSSTNPMELGDKEVHFQGLRINFFITLLKPRVMSLAVYTALVGIVLASGHISFLKGIISIFSIAMGAGASGALNMYYDSDIDKVMMRTASRPIPIGKIAPWEALAFGIFLAILSITIMGLAINRMSAILLFLSIFFYIIIYTVWLKRRTPQNIVIGGIAGAIPPMIGWSSVTGDISIEGLVMFLIIFFWTPPHFWSLALLYKNDYEMAGVPMLPNVATDRTTKIHILVYTVLTSIVGLLPTILGFASIVYGIIVFFLGCNFVLWALRATFLCTEEQSIIVIKKLFLTSISYLFILFSILMVDHLIGIKIIEYYFL</sequence>